<dbReference type="Gene3D" id="3.50.50.60">
    <property type="entry name" value="FAD/NAD(P)-binding domain"/>
    <property type="match status" value="1"/>
</dbReference>
<dbReference type="PATRIC" id="fig|1114960.4.peg.1822"/>
<sequence>MTTNVDVVVIGGGQAGLAAGYYLRRAGHRFVILDDQERPGGAWPHMWSSLHLFSPAEFASLPGWPMPRWPDGFPPARHVVDYLTAYETRYGLPIERPVRVQAVRRDGPDLLVDTDRGQWRARRVISATGTWQRPFLPSYPGINVFTGRQLHTVDYRSAAEFTGSDVVVVGGGNSAAQLVAEISTTARTIWVTNRPPRFLPDGVDGRALFELASRRAVALAAGRTDPGGIAALGDIVMVPEVLAARERGVLTALPMFDRLTVDGIAWGERHQRADVVVWATGFRPALAHLRPLRLRDHTGTVPVAGTRALKEPRLHLLGYGDWTGPGSATLLGVGRTAKAAVADLDLDLDTRPA</sequence>
<evidence type="ECO:0000313" key="3">
    <source>
        <dbReference type="Proteomes" id="UP000005064"/>
    </source>
</evidence>
<organism evidence="2 3">
    <name type="scientific">Rhodococcus pyridinivorans AK37</name>
    <dbReference type="NCBI Taxonomy" id="1114960"/>
    <lineage>
        <taxon>Bacteria</taxon>
        <taxon>Bacillati</taxon>
        <taxon>Actinomycetota</taxon>
        <taxon>Actinomycetes</taxon>
        <taxon>Mycobacteriales</taxon>
        <taxon>Nocardiaceae</taxon>
        <taxon>Rhodococcus</taxon>
    </lineage>
</organism>
<dbReference type="EMBL" id="AHBW01000036">
    <property type="protein sequence ID" value="EHK84435.1"/>
    <property type="molecule type" value="Genomic_DNA"/>
</dbReference>
<comment type="caution">
    <text evidence="2">The sequence shown here is derived from an EMBL/GenBank/DDBJ whole genome shotgun (WGS) entry which is preliminary data.</text>
</comment>
<protein>
    <submittedName>
        <fullName evidence="2">Putative FAD-dependent oxidoreductase</fullName>
    </submittedName>
</protein>
<dbReference type="AlphaFoldDB" id="H0JPY2"/>
<name>H0JPY2_9NOCA</name>
<dbReference type="Pfam" id="PF13738">
    <property type="entry name" value="Pyr_redox_3"/>
    <property type="match status" value="1"/>
</dbReference>
<dbReference type="PANTHER" id="PTHR43539">
    <property type="entry name" value="FLAVIN-BINDING MONOOXYGENASE-LIKE PROTEIN (AFU_ORTHOLOGUE AFUA_4G09220)"/>
    <property type="match status" value="1"/>
</dbReference>
<dbReference type="PANTHER" id="PTHR43539:SF78">
    <property type="entry name" value="FLAVIN-CONTAINING MONOOXYGENASE"/>
    <property type="match status" value="1"/>
</dbReference>
<dbReference type="GO" id="GO:0004497">
    <property type="term" value="F:monooxygenase activity"/>
    <property type="evidence" value="ECO:0007669"/>
    <property type="project" value="TreeGrafter"/>
</dbReference>
<dbReference type="PRINTS" id="PR00411">
    <property type="entry name" value="PNDRDTASEI"/>
</dbReference>
<proteinExistence type="predicted"/>
<dbReference type="Proteomes" id="UP000005064">
    <property type="component" value="Unassembled WGS sequence"/>
</dbReference>
<dbReference type="GO" id="GO:0050660">
    <property type="term" value="F:flavin adenine dinucleotide binding"/>
    <property type="evidence" value="ECO:0007669"/>
    <property type="project" value="TreeGrafter"/>
</dbReference>
<dbReference type="NCBIfam" id="NF040505">
    <property type="entry name" value="ArsO_flavin_mono"/>
    <property type="match status" value="1"/>
</dbReference>
<evidence type="ECO:0000256" key="1">
    <source>
        <dbReference type="ARBA" id="ARBA00023002"/>
    </source>
</evidence>
<accession>H0JPY2</accession>
<dbReference type="InterPro" id="IPR036188">
    <property type="entry name" value="FAD/NAD-bd_sf"/>
</dbReference>
<reference evidence="2 3" key="1">
    <citation type="submission" date="2011-12" db="EMBL/GenBank/DDBJ databases">
        <authorList>
            <person name="Kriszt B."/>
            <person name="Tancsics A."/>
            <person name="Cserhati M."/>
            <person name="Toth A."/>
            <person name="Nagy I."/>
            <person name="Horvath B."/>
            <person name="Tamura T."/>
            <person name="Kukolya J."/>
            <person name="Szoboszlay S."/>
        </authorList>
    </citation>
    <scope>NUCLEOTIDE SEQUENCE [LARGE SCALE GENOMIC DNA]</scope>
    <source>
        <strain evidence="2 3">AK37</strain>
    </source>
</reference>
<dbReference type="PRINTS" id="PR00368">
    <property type="entry name" value="FADPNR"/>
</dbReference>
<dbReference type="InterPro" id="IPR050982">
    <property type="entry name" value="Auxin_biosynth/cation_transpt"/>
</dbReference>
<dbReference type="RefSeq" id="WP_006551771.1">
    <property type="nucleotide sequence ID" value="NZ_AHBW01000036.1"/>
</dbReference>
<evidence type="ECO:0000313" key="2">
    <source>
        <dbReference type="EMBL" id="EHK84435.1"/>
    </source>
</evidence>
<gene>
    <name evidence="2" type="ORF">AK37_09007</name>
</gene>
<dbReference type="SUPFAM" id="SSF51905">
    <property type="entry name" value="FAD/NAD(P)-binding domain"/>
    <property type="match status" value="2"/>
</dbReference>
<keyword evidence="1" id="KW-0560">Oxidoreductase</keyword>